<evidence type="ECO:0000313" key="1">
    <source>
        <dbReference type="EMBL" id="CAX23291.1"/>
    </source>
</evidence>
<dbReference type="KEGG" id="mdi:METDI1694"/>
<organism evidence="1 2">
    <name type="scientific">Methylorubrum extorquens (strain DSM 6343 / CIP 106787 / DM4)</name>
    <name type="common">Methylobacterium extorquens</name>
    <dbReference type="NCBI Taxonomy" id="661410"/>
    <lineage>
        <taxon>Bacteria</taxon>
        <taxon>Pseudomonadati</taxon>
        <taxon>Pseudomonadota</taxon>
        <taxon>Alphaproteobacteria</taxon>
        <taxon>Hyphomicrobiales</taxon>
        <taxon>Methylobacteriaceae</taxon>
        <taxon>Methylorubrum</taxon>
    </lineage>
</organism>
<proteinExistence type="predicted"/>
<sequence>MFTALVGVGVLLFAANVVVAALRLSHRPTQARIVVHRLSPLASYLRLGGSTRSQRERSKHA</sequence>
<accession>C7CHK7</accession>
<protein>
    <submittedName>
        <fullName evidence="1">Uncharacterized protein</fullName>
    </submittedName>
</protein>
<reference evidence="2" key="1">
    <citation type="journal article" date="2009" name="PLoS ONE">
        <title>Methylobacterium genome sequences: a reference blueprint to investigate microbial metabolism of C1 compounds from natural and industrial sources.</title>
        <authorList>
            <person name="Vuilleumier S."/>
            <person name="Chistoserdova L."/>
            <person name="Lee M.-C."/>
            <person name="Bringel F."/>
            <person name="Lajus A."/>
            <person name="Zhou Y."/>
            <person name="Gourion B."/>
            <person name="Barbe V."/>
            <person name="Chang J."/>
            <person name="Cruveiller S."/>
            <person name="Dossat C."/>
            <person name="Gillett W."/>
            <person name="Gruffaz C."/>
            <person name="Haugen E."/>
            <person name="Hourcade E."/>
            <person name="Levy R."/>
            <person name="Mangenot S."/>
            <person name="Muller E."/>
            <person name="Nadalig T."/>
            <person name="Pagni M."/>
            <person name="Penny C."/>
            <person name="Peyraud R."/>
            <person name="Robinson D.G."/>
            <person name="Roche D."/>
            <person name="Rouy Z."/>
            <person name="Saenampechek C."/>
            <person name="Salvignol G."/>
            <person name="Vallenet D."/>
            <person name="Wu Z."/>
            <person name="Marx C.J."/>
            <person name="Vorholt J.A."/>
            <person name="Olson M.V."/>
            <person name="Kaul R."/>
            <person name="Weissenbach J."/>
            <person name="Medigue C."/>
            <person name="Lidstrom M.E."/>
        </authorList>
    </citation>
    <scope>NUCLEOTIDE SEQUENCE [LARGE SCALE GENOMIC DNA]</scope>
    <source>
        <strain evidence="2">DSM 6343 / CIP 106787 / DM4</strain>
    </source>
</reference>
<dbReference type="HOGENOM" id="CLU_2917331_0_0_5"/>
<dbReference type="Proteomes" id="UP000008070">
    <property type="component" value="Chromosome"/>
</dbReference>
<gene>
    <name evidence="1" type="ORF">METD_I1694</name>
</gene>
<dbReference type="AlphaFoldDB" id="C7CHK7"/>
<name>C7CHK7_METED</name>
<evidence type="ECO:0000313" key="2">
    <source>
        <dbReference type="Proteomes" id="UP000008070"/>
    </source>
</evidence>
<dbReference type="EMBL" id="FP103042">
    <property type="protein sequence ID" value="CAX23291.1"/>
    <property type="molecule type" value="Genomic_DNA"/>
</dbReference>